<dbReference type="Pfam" id="PF13174">
    <property type="entry name" value="TPR_6"/>
    <property type="match status" value="1"/>
</dbReference>
<dbReference type="SUPFAM" id="SSF48452">
    <property type="entry name" value="TPR-like"/>
    <property type="match status" value="1"/>
</dbReference>
<dbReference type="PROSITE" id="PS50293">
    <property type="entry name" value="TPR_REGION"/>
    <property type="match status" value="2"/>
</dbReference>
<protein>
    <submittedName>
        <fullName evidence="4">Uncharacterized protein</fullName>
    </submittedName>
</protein>
<evidence type="ECO:0000256" key="3">
    <source>
        <dbReference type="PROSITE-ProRule" id="PRU00339"/>
    </source>
</evidence>
<gene>
    <name evidence="4" type="ORF">GMBLW1_34950</name>
</gene>
<dbReference type="InParanoid" id="A0A6C2YVC7"/>
<accession>A0A6C2YVC7</accession>
<dbReference type="InterPro" id="IPR011990">
    <property type="entry name" value="TPR-like_helical_dom_sf"/>
</dbReference>
<feature type="repeat" description="TPR" evidence="3">
    <location>
        <begin position="220"/>
        <end position="253"/>
    </location>
</feature>
<dbReference type="EMBL" id="LR593887">
    <property type="protein sequence ID" value="VTS08752.1"/>
    <property type="molecule type" value="Genomic_DNA"/>
</dbReference>
<dbReference type="Pfam" id="PF13432">
    <property type="entry name" value="TPR_16"/>
    <property type="match status" value="1"/>
</dbReference>
<dbReference type="PANTHER" id="PTHR44809">
    <property type="match status" value="1"/>
</dbReference>
<evidence type="ECO:0000313" key="4">
    <source>
        <dbReference type="EMBL" id="VIP05698.1"/>
    </source>
</evidence>
<dbReference type="InterPro" id="IPR013105">
    <property type="entry name" value="TPR_2"/>
</dbReference>
<name>A0A6C2YVC7_9BACT</name>
<dbReference type="EMBL" id="LR586016">
    <property type="protein sequence ID" value="VIP05698.1"/>
    <property type="molecule type" value="Genomic_DNA"/>
</dbReference>
<dbReference type="InterPro" id="IPR052943">
    <property type="entry name" value="TMTC_O-mannosyl-trnsfr"/>
</dbReference>
<dbReference type="Gene3D" id="1.25.40.10">
    <property type="entry name" value="Tetratricopeptide repeat domain"/>
    <property type="match status" value="2"/>
</dbReference>
<dbReference type="PANTHER" id="PTHR44809:SF1">
    <property type="entry name" value="PROTEIN O-MANNOSYL-TRANSFERASE TMTC1"/>
    <property type="match status" value="1"/>
</dbReference>
<dbReference type="AlphaFoldDB" id="A0A6C2YVC7"/>
<keyword evidence="1" id="KW-0677">Repeat</keyword>
<reference evidence="4" key="1">
    <citation type="submission" date="2019-04" db="EMBL/GenBank/DDBJ databases">
        <authorList>
            <consortium name="Science for Life Laboratories"/>
        </authorList>
    </citation>
    <scope>NUCLEOTIDE SEQUENCE</scope>
    <source>
        <strain evidence="4">MBLW1</strain>
    </source>
</reference>
<evidence type="ECO:0000313" key="5">
    <source>
        <dbReference type="Proteomes" id="UP000464378"/>
    </source>
</evidence>
<keyword evidence="5" id="KW-1185">Reference proteome</keyword>
<dbReference type="KEGG" id="tim:GMBLW1_34950"/>
<organism evidence="4">
    <name type="scientific">Tuwongella immobilis</name>
    <dbReference type="NCBI Taxonomy" id="692036"/>
    <lineage>
        <taxon>Bacteria</taxon>
        <taxon>Pseudomonadati</taxon>
        <taxon>Planctomycetota</taxon>
        <taxon>Planctomycetia</taxon>
        <taxon>Gemmatales</taxon>
        <taxon>Gemmataceae</taxon>
        <taxon>Tuwongella</taxon>
    </lineage>
</organism>
<dbReference type="Proteomes" id="UP000464378">
    <property type="component" value="Chromosome"/>
</dbReference>
<dbReference type="SMART" id="SM00028">
    <property type="entry name" value="TPR"/>
    <property type="match status" value="4"/>
</dbReference>
<evidence type="ECO:0000256" key="2">
    <source>
        <dbReference type="ARBA" id="ARBA00022803"/>
    </source>
</evidence>
<proteinExistence type="predicted"/>
<dbReference type="Pfam" id="PF07719">
    <property type="entry name" value="TPR_2"/>
    <property type="match status" value="1"/>
</dbReference>
<dbReference type="InterPro" id="IPR019734">
    <property type="entry name" value="TPR_rpt"/>
</dbReference>
<evidence type="ECO:0000256" key="1">
    <source>
        <dbReference type="ARBA" id="ARBA00022737"/>
    </source>
</evidence>
<dbReference type="PROSITE" id="PS50005">
    <property type="entry name" value="TPR"/>
    <property type="match status" value="2"/>
</dbReference>
<sequence length="282" mass="30922">MAVGTQHRREMGGTSRCERITSMAKGVVMNRGRWRVCRTLAIMMGITLSSVGCFKQTSMSLRMDTTSMNTAVASSASEPTLDARDSASLSLAMAESLEREGKELEAAAYYEQARTQSPDYADRASRRLAVLYDQLDEQAKAMGEYQALLQKYPKDSALLNDLGYSYYNRGQWSEAESYLRRAVQADPKNKRAALNLGLTMAQQGQVEEALHWFTQSVTPAEAQANLGFVLAAQGKRDEAIAAYRQALQLEPALTLARQALDRLAGKVPAPLPAALEEQTPGS</sequence>
<feature type="repeat" description="TPR" evidence="3">
    <location>
        <begin position="156"/>
        <end position="189"/>
    </location>
</feature>
<keyword evidence="2 3" id="KW-0802">TPR repeat</keyword>